<reference evidence="2 3" key="1">
    <citation type="submission" date="2017-03" db="EMBL/GenBank/DDBJ databases">
        <title>Genomes of endolithic fungi from Antarctica.</title>
        <authorList>
            <person name="Coleine C."/>
            <person name="Masonjones S."/>
            <person name="Stajich J.E."/>
        </authorList>
    </citation>
    <scope>NUCLEOTIDE SEQUENCE [LARGE SCALE GENOMIC DNA]</scope>
    <source>
        <strain evidence="2 3">CCFEE 6315</strain>
    </source>
</reference>
<dbReference type="EMBL" id="NAJL01000006">
    <property type="protein sequence ID" value="TKA31950.1"/>
    <property type="molecule type" value="Genomic_DNA"/>
</dbReference>
<dbReference type="Proteomes" id="UP000308549">
    <property type="component" value="Unassembled WGS sequence"/>
</dbReference>
<evidence type="ECO:0000313" key="2">
    <source>
        <dbReference type="EMBL" id="TKA31950.1"/>
    </source>
</evidence>
<feature type="region of interest" description="Disordered" evidence="1">
    <location>
        <begin position="78"/>
        <end position="107"/>
    </location>
</feature>
<evidence type="ECO:0000313" key="3">
    <source>
        <dbReference type="Proteomes" id="UP000308549"/>
    </source>
</evidence>
<evidence type="ECO:0000256" key="1">
    <source>
        <dbReference type="SAM" id="MobiDB-lite"/>
    </source>
</evidence>
<dbReference type="OrthoDB" id="3848576at2759"/>
<comment type="caution">
    <text evidence="2">The sequence shown here is derived from an EMBL/GenBank/DDBJ whole genome shotgun (WGS) entry which is preliminary data.</text>
</comment>
<accession>A0A4U0U9E1</accession>
<name>A0A4U0U9E1_9PEZI</name>
<gene>
    <name evidence="2" type="ORF">B0A50_01195</name>
</gene>
<proteinExistence type="predicted"/>
<organism evidence="2 3">
    <name type="scientific">Salinomyces thailandicus</name>
    <dbReference type="NCBI Taxonomy" id="706561"/>
    <lineage>
        <taxon>Eukaryota</taxon>
        <taxon>Fungi</taxon>
        <taxon>Dikarya</taxon>
        <taxon>Ascomycota</taxon>
        <taxon>Pezizomycotina</taxon>
        <taxon>Dothideomycetes</taxon>
        <taxon>Dothideomycetidae</taxon>
        <taxon>Mycosphaerellales</taxon>
        <taxon>Teratosphaeriaceae</taxon>
        <taxon>Salinomyces</taxon>
    </lineage>
</organism>
<dbReference type="AlphaFoldDB" id="A0A4U0U9E1"/>
<sequence length="285" mass="30979">MPPHPTLPTIGASITNPLLRDRLDAWKQSVKHKAAIIMRAIPGRPSNPKHLYGGEADSCGQSGNLQLEEVKLLRSSGVSSFNGNRSRDSGYVGSVNDGSDRDEEGRRQRFDSAVSFAPQEFGYACQGRDLYAQIDEAWEDGRLGTGFGVLPSDAEEDDDSPILASNLLRPVQTDDASIISLDLDWIVRNSCIDLECATQSPDSSLFESLPEGLKACYASVPPETDVELDVGRNLPAVAEQPVEFSPRGMAALRRPSYFMEHFDLACTFGRPQLGAVPVAVGTRVR</sequence>
<keyword evidence="3" id="KW-1185">Reference proteome</keyword>
<protein>
    <submittedName>
        <fullName evidence="2">Uncharacterized protein</fullName>
    </submittedName>
</protein>